<organism evidence="1 2">
    <name type="scientific">Vespula maculifrons</name>
    <name type="common">Eastern yellow jacket</name>
    <name type="synonym">Wasp</name>
    <dbReference type="NCBI Taxonomy" id="7453"/>
    <lineage>
        <taxon>Eukaryota</taxon>
        <taxon>Metazoa</taxon>
        <taxon>Ecdysozoa</taxon>
        <taxon>Arthropoda</taxon>
        <taxon>Hexapoda</taxon>
        <taxon>Insecta</taxon>
        <taxon>Pterygota</taxon>
        <taxon>Neoptera</taxon>
        <taxon>Endopterygota</taxon>
        <taxon>Hymenoptera</taxon>
        <taxon>Apocrita</taxon>
        <taxon>Aculeata</taxon>
        <taxon>Vespoidea</taxon>
        <taxon>Vespidae</taxon>
        <taxon>Vespinae</taxon>
        <taxon>Vespula</taxon>
    </lineage>
</organism>
<dbReference type="EMBL" id="JAYRBN010000055">
    <property type="protein sequence ID" value="KAL2743644.1"/>
    <property type="molecule type" value="Genomic_DNA"/>
</dbReference>
<gene>
    <name evidence="1" type="ORF">V1477_008084</name>
</gene>
<proteinExistence type="predicted"/>
<dbReference type="Proteomes" id="UP001607303">
    <property type="component" value="Unassembled WGS sequence"/>
</dbReference>
<comment type="caution">
    <text evidence="1">The sequence shown here is derived from an EMBL/GenBank/DDBJ whole genome shotgun (WGS) entry which is preliminary data.</text>
</comment>
<protein>
    <submittedName>
        <fullName evidence="1">Uncharacterized protein</fullName>
    </submittedName>
</protein>
<dbReference type="AlphaFoldDB" id="A0ABD2CFF4"/>
<evidence type="ECO:0000313" key="1">
    <source>
        <dbReference type="EMBL" id="KAL2743644.1"/>
    </source>
</evidence>
<keyword evidence="2" id="KW-1185">Reference proteome</keyword>
<sequence length="91" mass="10240">MKTLSKLGSLSLTTESRCEGGMKDTISYYILNCPIFNLQRFVQKKVIQKIAESPLHYPPITISSSPYIPSYETDVRIRNNMNGLPCGSPWA</sequence>
<name>A0ABD2CFF4_VESMC</name>
<reference evidence="1 2" key="1">
    <citation type="journal article" date="2024" name="Ann. Entomol. Soc. Am.">
        <title>Genomic analyses of the southern and eastern yellowjacket wasps (Hymenoptera: Vespidae) reveal evolutionary signatures of social life.</title>
        <authorList>
            <person name="Catto M.A."/>
            <person name="Caine P.B."/>
            <person name="Orr S.E."/>
            <person name="Hunt B.G."/>
            <person name="Goodisman M.A.D."/>
        </authorList>
    </citation>
    <scope>NUCLEOTIDE SEQUENCE [LARGE SCALE GENOMIC DNA]</scope>
    <source>
        <strain evidence="1">232</strain>
        <tissue evidence="1">Head and thorax</tissue>
    </source>
</reference>
<evidence type="ECO:0000313" key="2">
    <source>
        <dbReference type="Proteomes" id="UP001607303"/>
    </source>
</evidence>
<accession>A0ABD2CFF4</accession>